<gene>
    <name evidence="2" type="ORF">LIPSTDRAFT_73132</name>
</gene>
<reference evidence="2 3" key="1">
    <citation type="journal article" date="2016" name="Proc. Natl. Acad. Sci. U.S.A.">
        <title>Comparative genomics of biotechnologically important yeasts.</title>
        <authorList>
            <person name="Riley R."/>
            <person name="Haridas S."/>
            <person name="Wolfe K.H."/>
            <person name="Lopes M.R."/>
            <person name="Hittinger C.T."/>
            <person name="Goeker M."/>
            <person name="Salamov A.A."/>
            <person name="Wisecaver J.H."/>
            <person name="Long T.M."/>
            <person name="Calvey C.H."/>
            <person name="Aerts A.L."/>
            <person name="Barry K.W."/>
            <person name="Choi C."/>
            <person name="Clum A."/>
            <person name="Coughlan A.Y."/>
            <person name="Deshpande S."/>
            <person name="Douglass A.P."/>
            <person name="Hanson S.J."/>
            <person name="Klenk H.-P."/>
            <person name="LaButti K.M."/>
            <person name="Lapidus A."/>
            <person name="Lindquist E.A."/>
            <person name="Lipzen A.M."/>
            <person name="Meier-Kolthoff J.P."/>
            <person name="Ohm R.A."/>
            <person name="Otillar R.P."/>
            <person name="Pangilinan J.L."/>
            <person name="Peng Y."/>
            <person name="Rokas A."/>
            <person name="Rosa C.A."/>
            <person name="Scheuner C."/>
            <person name="Sibirny A.A."/>
            <person name="Slot J.C."/>
            <person name="Stielow J.B."/>
            <person name="Sun H."/>
            <person name="Kurtzman C.P."/>
            <person name="Blackwell M."/>
            <person name="Grigoriev I.V."/>
            <person name="Jeffries T.W."/>
        </authorList>
    </citation>
    <scope>NUCLEOTIDE SEQUENCE [LARGE SCALE GENOMIC DNA]</scope>
    <source>
        <strain evidence="2 3">NRRL Y-11557</strain>
    </source>
</reference>
<protein>
    <submittedName>
        <fullName evidence="2">Uncharacterized protein</fullName>
    </submittedName>
</protein>
<evidence type="ECO:0000313" key="3">
    <source>
        <dbReference type="Proteomes" id="UP000094385"/>
    </source>
</evidence>
<sequence>MRSRLPSVTIIFAFVPAFAFLSFLLWYLYTSPKIFYDNFHRIDLAGVEPVSTTSFSPPTASRSAPHSYGIVHPRPPSECIDPFRLPGYLYLPSESDSVADTRWVPFYPSFRDAPDPTEAVYPRPTEAGDLLLKDTGIEPDFFSLSPTQWTKKLIFYYNILSEVDSRDGHNPKIINADEKSILEEMEWIRHRRVLTVGDSVDRFMVLDFCEEFRGAIFFEEGGRQGEQRTTASCHIPFVNLTIMQWHLPSTLTYRPSWWWIPDMPIVAFEQRLEEVYRKTLPRLLGWGGRPDLVLFQTGFWDERVFREAEHAEEEKSLPEAQKTKVWWKSNSQLKWSELRFVAARVKKVIRMLRQELGEDSPLMYRTLSTKRDGKEQDLGLISVDRMMRALMAQLDVEVFEWGKIVYGFASEYQDELHIRRGRLSWLWADMVISYLFRGAGGIEIEGKVKVKPTNDTWFDVAKNWAECHRWLISWEGR</sequence>
<name>A0A1E3Q177_LIPST</name>
<keyword evidence="1" id="KW-0472">Membrane</keyword>
<organism evidence="2 3">
    <name type="scientific">Lipomyces starkeyi NRRL Y-11557</name>
    <dbReference type="NCBI Taxonomy" id="675824"/>
    <lineage>
        <taxon>Eukaryota</taxon>
        <taxon>Fungi</taxon>
        <taxon>Dikarya</taxon>
        <taxon>Ascomycota</taxon>
        <taxon>Saccharomycotina</taxon>
        <taxon>Lipomycetes</taxon>
        <taxon>Lipomycetales</taxon>
        <taxon>Lipomycetaceae</taxon>
        <taxon>Lipomyces</taxon>
    </lineage>
</organism>
<keyword evidence="3" id="KW-1185">Reference proteome</keyword>
<dbReference type="STRING" id="675824.A0A1E3Q177"/>
<dbReference type="AlphaFoldDB" id="A0A1E3Q177"/>
<dbReference type="EMBL" id="KV454297">
    <property type="protein sequence ID" value="ODQ71453.1"/>
    <property type="molecule type" value="Genomic_DNA"/>
</dbReference>
<evidence type="ECO:0000313" key="2">
    <source>
        <dbReference type="EMBL" id="ODQ71453.1"/>
    </source>
</evidence>
<keyword evidence="1" id="KW-1133">Transmembrane helix</keyword>
<proteinExistence type="predicted"/>
<evidence type="ECO:0000256" key="1">
    <source>
        <dbReference type="SAM" id="Phobius"/>
    </source>
</evidence>
<accession>A0A1E3Q177</accession>
<dbReference type="Proteomes" id="UP000094385">
    <property type="component" value="Unassembled WGS sequence"/>
</dbReference>
<dbReference type="OrthoDB" id="2588793at2759"/>
<keyword evidence="1" id="KW-0812">Transmembrane</keyword>
<feature type="transmembrane region" description="Helical" evidence="1">
    <location>
        <begin position="7"/>
        <end position="29"/>
    </location>
</feature>